<sequence>MNRLHVEHLAQIDQAEVDFGDLTLLVGPQASGKSVLLQLFKLVLDHGSITQTLKRYGYSYAADLTDGGGDPLLTLMFGEGMGQIWGADTVVRLGERQVSLDQLRAGNGRDEESVFFVPAQRVLTLDQGRPRSYESFEALDPYVVKSFSEKLRRLMEQGLGGKDNQLFPIKNRLKEVLRERIDSSIFHGARVLQQLHDLKKRIVINVGDETLPYMAWSAGQREFMPLLFGLYWLMPSAGAARRKGVDWVVLEEPEMGLHPQAIQSVLLICLELMHRGYRVVISTHSPLLLEAAWAIRTLQAQRHPEDSLFELFDLPHSPSMRQVFANILDEKALHSFYFHPAEDGAVTTRDISSLDPADADELIADWGGLTRFSSRATEVISRVMQEAGV</sequence>
<organism evidence="2 3">
    <name type="scientific">Halochromatium glycolicum</name>
    <dbReference type="NCBI Taxonomy" id="85075"/>
    <lineage>
        <taxon>Bacteria</taxon>
        <taxon>Pseudomonadati</taxon>
        <taxon>Pseudomonadota</taxon>
        <taxon>Gammaproteobacteria</taxon>
        <taxon>Chromatiales</taxon>
        <taxon>Chromatiaceae</taxon>
        <taxon>Halochromatium</taxon>
    </lineage>
</organism>
<dbReference type="Pfam" id="PF13304">
    <property type="entry name" value="AAA_21"/>
    <property type="match status" value="1"/>
</dbReference>
<dbReference type="InterPro" id="IPR027417">
    <property type="entry name" value="P-loop_NTPase"/>
</dbReference>
<gene>
    <name evidence="2" type="ORF">CKO40_09540</name>
</gene>
<dbReference type="PANTHER" id="PTHR40396:SF1">
    <property type="entry name" value="ATPASE AAA-TYPE CORE DOMAIN-CONTAINING PROTEIN"/>
    <property type="match status" value="1"/>
</dbReference>
<reference evidence="2" key="2">
    <citation type="journal article" date="2020" name="Microorganisms">
        <title>Osmotic Adaptation and Compatible Solute Biosynthesis of Phototrophic Bacteria as Revealed from Genome Analyses.</title>
        <authorList>
            <person name="Imhoff J.F."/>
            <person name="Rahn T."/>
            <person name="Kunzel S."/>
            <person name="Keller A."/>
            <person name="Neulinger S.C."/>
        </authorList>
    </citation>
    <scope>NUCLEOTIDE SEQUENCE</scope>
    <source>
        <strain evidence="2">DSM 11080</strain>
    </source>
</reference>
<dbReference type="EMBL" id="NRSJ01000014">
    <property type="protein sequence ID" value="MBK1704773.1"/>
    <property type="molecule type" value="Genomic_DNA"/>
</dbReference>
<proteinExistence type="predicted"/>
<keyword evidence="3" id="KW-1185">Reference proteome</keyword>
<dbReference type="SUPFAM" id="SSF52540">
    <property type="entry name" value="P-loop containing nucleoside triphosphate hydrolases"/>
    <property type="match status" value="1"/>
</dbReference>
<evidence type="ECO:0000313" key="3">
    <source>
        <dbReference type="Proteomes" id="UP001296776"/>
    </source>
</evidence>
<dbReference type="InterPro" id="IPR003959">
    <property type="entry name" value="ATPase_AAA_core"/>
</dbReference>
<dbReference type="GO" id="GO:0016887">
    <property type="term" value="F:ATP hydrolysis activity"/>
    <property type="evidence" value="ECO:0007669"/>
    <property type="project" value="InterPro"/>
</dbReference>
<dbReference type="RefSeq" id="WP_200345982.1">
    <property type="nucleotide sequence ID" value="NZ_NRSJ01000014.1"/>
</dbReference>
<dbReference type="Proteomes" id="UP001296776">
    <property type="component" value="Unassembled WGS sequence"/>
</dbReference>
<name>A0AAJ0U455_9GAMM</name>
<dbReference type="AlphaFoldDB" id="A0AAJ0U455"/>
<evidence type="ECO:0000313" key="2">
    <source>
        <dbReference type="EMBL" id="MBK1704773.1"/>
    </source>
</evidence>
<dbReference type="GO" id="GO:0005524">
    <property type="term" value="F:ATP binding"/>
    <property type="evidence" value="ECO:0007669"/>
    <property type="project" value="InterPro"/>
</dbReference>
<dbReference type="PANTHER" id="PTHR40396">
    <property type="entry name" value="ATPASE-LIKE PROTEIN"/>
    <property type="match status" value="1"/>
</dbReference>
<dbReference type="Gene3D" id="3.40.50.300">
    <property type="entry name" value="P-loop containing nucleotide triphosphate hydrolases"/>
    <property type="match status" value="1"/>
</dbReference>
<protein>
    <recommendedName>
        <fullName evidence="1">ATPase AAA-type core domain-containing protein</fullName>
    </recommendedName>
</protein>
<evidence type="ECO:0000259" key="1">
    <source>
        <dbReference type="Pfam" id="PF13304"/>
    </source>
</evidence>
<comment type="caution">
    <text evidence="2">The sequence shown here is derived from an EMBL/GenBank/DDBJ whole genome shotgun (WGS) entry which is preliminary data.</text>
</comment>
<accession>A0AAJ0U455</accession>
<reference evidence="2" key="1">
    <citation type="submission" date="2017-08" db="EMBL/GenBank/DDBJ databases">
        <authorList>
            <person name="Imhoff J.F."/>
            <person name="Rahn T."/>
            <person name="Kuenzel S."/>
            <person name="Neulinger S.C."/>
        </authorList>
    </citation>
    <scope>NUCLEOTIDE SEQUENCE</scope>
    <source>
        <strain evidence="2">DSM 11080</strain>
    </source>
</reference>
<feature type="domain" description="ATPase AAA-type core" evidence="1">
    <location>
        <begin position="22"/>
        <end position="290"/>
    </location>
</feature>